<dbReference type="SMART" id="SM00020">
    <property type="entry name" value="Tryp_SPc"/>
    <property type="match status" value="1"/>
</dbReference>
<evidence type="ECO:0000256" key="6">
    <source>
        <dbReference type="ARBA" id="ARBA00023180"/>
    </source>
</evidence>
<keyword evidence="5" id="KW-1015">Disulfide bond</keyword>
<dbReference type="PROSITE" id="PS00134">
    <property type="entry name" value="TRYPSIN_HIS"/>
    <property type="match status" value="1"/>
</dbReference>
<dbReference type="GeneID" id="109421870"/>
<keyword evidence="3 8" id="KW-0378">Hydrolase</keyword>
<evidence type="ECO:0000256" key="1">
    <source>
        <dbReference type="ARBA" id="ARBA00022670"/>
    </source>
</evidence>
<dbReference type="EC" id="3.4.21.-" evidence="8"/>
<comment type="similarity">
    <text evidence="7 8">Belongs to the peptidase S1 family. CLIP subfamily.</text>
</comment>
<dbReference type="InterPro" id="IPR051487">
    <property type="entry name" value="Ser/Thr_Proteases_Immune/Dev"/>
</dbReference>
<feature type="signal peptide" evidence="8">
    <location>
        <begin position="1"/>
        <end position="21"/>
    </location>
</feature>
<accession>A0ABM1ZGQ6</accession>
<dbReference type="CDD" id="cd00190">
    <property type="entry name" value="Tryp_SPc"/>
    <property type="match status" value="1"/>
</dbReference>
<keyword evidence="2 8" id="KW-0732">Signal</keyword>
<name>A0ABM1ZGQ6_AEDAL</name>
<keyword evidence="11" id="KW-1185">Reference proteome</keyword>
<feature type="domain" description="Peptidase S1" evidence="9">
    <location>
        <begin position="112"/>
        <end position="362"/>
    </location>
</feature>
<dbReference type="InterPro" id="IPR001314">
    <property type="entry name" value="Peptidase_S1A"/>
</dbReference>
<evidence type="ECO:0000259" key="9">
    <source>
        <dbReference type="PROSITE" id="PS50240"/>
    </source>
</evidence>
<dbReference type="RefSeq" id="XP_019551988.3">
    <property type="nucleotide sequence ID" value="XM_019696443.3"/>
</dbReference>
<evidence type="ECO:0000256" key="2">
    <source>
        <dbReference type="ARBA" id="ARBA00022729"/>
    </source>
</evidence>
<evidence type="ECO:0000256" key="7">
    <source>
        <dbReference type="ARBA" id="ARBA00024195"/>
    </source>
</evidence>
<dbReference type="SUPFAM" id="SSF50494">
    <property type="entry name" value="Trypsin-like serine proteases"/>
    <property type="match status" value="1"/>
</dbReference>
<dbReference type="PROSITE" id="PS50240">
    <property type="entry name" value="TRYPSIN_DOM"/>
    <property type="match status" value="1"/>
</dbReference>
<dbReference type="InterPro" id="IPR038565">
    <property type="entry name" value="CLIP_sf"/>
</dbReference>
<dbReference type="PRINTS" id="PR00722">
    <property type="entry name" value="CHYMOTRYPSIN"/>
</dbReference>
<keyword evidence="4 8" id="KW-0720">Serine protease</keyword>
<dbReference type="InterPro" id="IPR018114">
    <property type="entry name" value="TRYPSIN_HIS"/>
</dbReference>
<evidence type="ECO:0000256" key="4">
    <source>
        <dbReference type="ARBA" id="ARBA00022825"/>
    </source>
</evidence>
<feature type="chain" id="PRO_5045004808" description="CLIP domain-containing serine protease" evidence="8">
    <location>
        <begin position="22"/>
        <end position="363"/>
    </location>
</feature>
<evidence type="ECO:0000313" key="11">
    <source>
        <dbReference type="Proteomes" id="UP000069940"/>
    </source>
</evidence>
<keyword evidence="1 8" id="KW-0645">Protease</keyword>
<dbReference type="InterPro" id="IPR022700">
    <property type="entry name" value="CLIP"/>
</dbReference>
<reference evidence="10" key="2">
    <citation type="submission" date="2025-05" db="UniProtKB">
        <authorList>
            <consortium name="EnsemblMetazoa"/>
        </authorList>
    </citation>
    <scope>IDENTIFICATION</scope>
    <source>
        <strain evidence="10">Foshan</strain>
    </source>
</reference>
<evidence type="ECO:0000256" key="8">
    <source>
        <dbReference type="RuleBase" id="RU366078"/>
    </source>
</evidence>
<reference evidence="11" key="1">
    <citation type="journal article" date="2015" name="Proc. Natl. Acad. Sci. U.S.A.">
        <title>Genome sequence of the Asian Tiger mosquito, Aedes albopictus, reveals insights into its biology, genetics, and evolution.</title>
        <authorList>
            <person name="Chen X.G."/>
            <person name="Jiang X."/>
            <person name="Gu J."/>
            <person name="Xu M."/>
            <person name="Wu Y."/>
            <person name="Deng Y."/>
            <person name="Zhang C."/>
            <person name="Bonizzoni M."/>
            <person name="Dermauw W."/>
            <person name="Vontas J."/>
            <person name="Armbruster P."/>
            <person name="Huang X."/>
            <person name="Yang Y."/>
            <person name="Zhang H."/>
            <person name="He W."/>
            <person name="Peng H."/>
            <person name="Liu Y."/>
            <person name="Wu K."/>
            <person name="Chen J."/>
            <person name="Lirakis M."/>
            <person name="Topalis P."/>
            <person name="Van Leeuwen T."/>
            <person name="Hall A.B."/>
            <person name="Jiang X."/>
            <person name="Thorpe C."/>
            <person name="Mueller R.L."/>
            <person name="Sun C."/>
            <person name="Waterhouse R.M."/>
            <person name="Yan G."/>
            <person name="Tu Z.J."/>
            <person name="Fang X."/>
            <person name="James A.A."/>
        </authorList>
    </citation>
    <scope>NUCLEOTIDE SEQUENCE [LARGE SCALE GENOMIC DNA]</scope>
    <source>
        <strain evidence="11">Foshan</strain>
    </source>
</reference>
<dbReference type="InterPro" id="IPR043504">
    <property type="entry name" value="Peptidase_S1_PA_chymotrypsin"/>
</dbReference>
<keyword evidence="6" id="KW-0325">Glycoprotein</keyword>
<organism evidence="10 11">
    <name type="scientific">Aedes albopictus</name>
    <name type="common">Asian tiger mosquito</name>
    <name type="synonym">Stegomyia albopicta</name>
    <dbReference type="NCBI Taxonomy" id="7160"/>
    <lineage>
        <taxon>Eukaryota</taxon>
        <taxon>Metazoa</taxon>
        <taxon>Ecdysozoa</taxon>
        <taxon>Arthropoda</taxon>
        <taxon>Hexapoda</taxon>
        <taxon>Insecta</taxon>
        <taxon>Pterygota</taxon>
        <taxon>Neoptera</taxon>
        <taxon>Endopterygota</taxon>
        <taxon>Diptera</taxon>
        <taxon>Nematocera</taxon>
        <taxon>Culicoidea</taxon>
        <taxon>Culicidae</taxon>
        <taxon>Culicinae</taxon>
        <taxon>Aedini</taxon>
        <taxon>Aedes</taxon>
        <taxon>Stegomyia</taxon>
    </lineage>
</organism>
<evidence type="ECO:0000256" key="5">
    <source>
        <dbReference type="ARBA" id="ARBA00023157"/>
    </source>
</evidence>
<evidence type="ECO:0000256" key="3">
    <source>
        <dbReference type="ARBA" id="ARBA00022801"/>
    </source>
</evidence>
<dbReference type="EnsemblMetazoa" id="AALFPA23_018297.R26868">
    <property type="protein sequence ID" value="AALFPA23_018297.P26868"/>
    <property type="gene ID" value="AALFPA23_018297"/>
</dbReference>
<dbReference type="Proteomes" id="UP000069940">
    <property type="component" value="Unassembled WGS sequence"/>
</dbReference>
<dbReference type="InterPro" id="IPR009003">
    <property type="entry name" value="Peptidase_S1_PA"/>
</dbReference>
<keyword evidence="8" id="KW-0964">Secreted</keyword>
<proteinExistence type="inferred from homology"/>
<dbReference type="Gene3D" id="3.30.1640.30">
    <property type="match status" value="1"/>
</dbReference>
<dbReference type="Pfam" id="PF00089">
    <property type="entry name" value="Trypsin"/>
    <property type="match status" value="1"/>
</dbReference>
<dbReference type="Pfam" id="PF12032">
    <property type="entry name" value="CLIP"/>
    <property type="match status" value="1"/>
</dbReference>
<dbReference type="InterPro" id="IPR001254">
    <property type="entry name" value="Trypsin_dom"/>
</dbReference>
<dbReference type="Gene3D" id="2.40.10.10">
    <property type="entry name" value="Trypsin-like serine proteases"/>
    <property type="match status" value="2"/>
</dbReference>
<evidence type="ECO:0000313" key="10">
    <source>
        <dbReference type="EnsemblMetazoa" id="AALFPA23_018297.P26868"/>
    </source>
</evidence>
<comment type="subcellular location">
    <subcellularLocation>
        <location evidence="8">Secreted</location>
    </subcellularLocation>
</comment>
<dbReference type="PANTHER" id="PTHR24256">
    <property type="entry name" value="TRYPTASE-RELATED"/>
    <property type="match status" value="1"/>
</dbReference>
<sequence length="363" mass="41111">MKSSICVLLWCIILISRWASSQEMDDCMTKCVLIVNCPALLKIANSSEITARQQRFFTAHLCGDQKVCCEEPNPTSATTTTIPDTDYNEFRTLPLLPNENYCGLDAASERSISGGITDINQYRWTVALDYNNQKIKGVRCGGSLINRRYVLTAAHCVYWVREYELTLRLGDWDIQENPDCDMDGNCNEEAKFVNVSRIIIHPEYKRDRTGSKVNDIALLRMENALPENYTNYILPICMPTSVTLMQDLFANRNVSTVGWRLAVPETRNRYKMYSEIKTISNHKCEKELEKPISDSKMCAKPLSSKYSDVCGSDSGSPLQIQINGTYYLIGIVSYGPRCGLTPLPAVYTRVTSYMAWILENITD</sequence>
<comment type="domain">
    <text evidence="8">The clip domain consists of 35-55 residues which are 'knitted' together usually by 3 conserved disulfide bonds forming a clip-like compact structure.</text>
</comment>
<protein>
    <recommendedName>
        <fullName evidence="8">CLIP domain-containing serine protease</fullName>
        <ecNumber evidence="8">3.4.21.-</ecNumber>
    </recommendedName>
</protein>